<dbReference type="Pfam" id="PF06722">
    <property type="entry name" value="EryCIII-like_C"/>
    <property type="match status" value="1"/>
</dbReference>
<evidence type="ECO:0000259" key="6">
    <source>
        <dbReference type="Pfam" id="PF21036"/>
    </source>
</evidence>
<name>A0A169PSY8_STRLU</name>
<evidence type="ECO:0000259" key="5">
    <source>
        <dbReference type="Pfam" id="PF06722"/>
    </source>
</evidence>
<dbReference type="GO" id="GO:0017000">
    <property type="term" value="P:antibiotic biosynthetic process"/>
    <property type="evidence" value="ECO:0007669"/>
    <property type="project" value="UniProtKB-ARBA"/>
</dbReference>
<feature type="compositionally biased region" description="Polar residues" evidence="4">
    <location>
        <begin position="196"/>
        <end position="208"/>
    </location>
</feature>
<feature type="region of interest" description="Disordered" evidence="4">
    <location>
        <begin position="179"/>
        <end position="211"/>
    </location>
</feature>
<dbReference type="KEGG" id="slau:SLA_7507"/>
<dbReference type="PANTHER" id="PTHR48050:SF13">
    <property type="entry name" value="STEROL 3-BETA-GLUCOSYLTRANSFERASE UGT80A2"/>
    <property type="match status" value="1"/>
</dbReference>
<keyword evidence="2" id="KW-0328">Glycosyltransferase</keyword>
<keyword evidence="8" id="KW-1185">Reference proteome</keyword>
<dbReference type="Pfam" id="PF21036">
    <property type="entry name" value="EryCIII-like_N"/>
    <property type="match status" value="1"/>
</dbReference>
<evidence type="ECO:0000256" key="4">
    <source>
        <dbReference type="SAM" id="MobiDB-lite"/>
    </source>
</evidence>
<dbReference type="InterPro" id="IPR050426">
    <property type="entry name" value="Glycosyltransferase_28"/>
</dbReference>
<dbReference type="Proteomes" id="UP000217676">
    <property type="component" value="Chromosome"/>
</dbReference>
<organism evidence="7 8">
    <name type="scientific">Streptomyces laurentii</name>
    <dbReference type="NCBI Taxonomy" id="39478"/>
    <lineage>
        <taxon>Bacteria</taxon>
        <taxon>Bacillati</taxon>
        <taxon>Actinomycetota</taxon>
        <taxon>Actinomycetes</taxon>
        <taxon>Kitasatosporales</taxon>
        <taxon>Streptomycetaceae</taxon>
        <taxon>Streptomyces</taxon>
    </lineage>
</organism>
<dbReference type="EMBL" id="AP017424">
    <property type="protein sequence ID" value="BAU88372.1"/>
    <property type="molecule type" value="Genomic_DNA"/>
</dbReference>
<dbReference type="InterPro" id="IPR035595">
    <property type="entry name" value="UDP_glycos_trans_CS"/>
</dbReference>
<comment type="similarity">
    <text evidence="1">Belongs to the glycosyltransferase 28 family.</text>
</comment>
<reference evidence="7 8" key="1">
    <citation type="journal article" date="2016" name="Genome Announc.">
        <title>Complete Genome Sequence of Thiostrepton-Producing Streptomyces laurentii ATCC 31255.</title>
        <authorList>
            <person name="Doi K."/>
            <person name="Fujino Y."/>
            <person name="Nagayoshi Y."/>
            <person name="Ohshima T."/>
            <person name="Ogata S."/>
        </authorList>
    </citation>
    <scope>NUCLEOTIDE SEQUENCE [LARGE SCALE GENOMIC DNA]</scope>
    <source>
        <strain evidence="7 8">ATCC 31255</strain>
    </source>
</reference>
<dbReference type="PANTHER" id="PTHR48050">
    <property type="entry name" value="STEROL 3-BETA-GLUCOSYLTRANSFERASE"/>
    <property type="match status" value="1"/>
</dbReference>
<keyword evidence="3 7" id="KW-0808">Transferase</keyword>
<dbReference type="InterPro" id="IPR010610">
    <property type="entry name" value="EryCIII-like_C"/>
</dbReference>
<evidence type="ECO:0000256" key="1">
    <source>
        <dbReference type="ARBA" id="ARBA00006962"/>
    </source>
</evidence>
<evidence type="ECO:0000256" key="2">
    <source>
        <dbReference type="ARBA" id="ARBA00022676"/>
    </source>
</evidence>
<dbReference type="GO" id="GO:0008194">
    <property type="term" value="F:UDP-glycosyltransferase activity"/>
    <property type="evidence" value="ECO:0007669"/>
    <property type="project" value="InterPro"/>
</dbReference>
<feature type="domain" description="Erythromycin biosynthesis protein CIII-like C-terminal" evidence="5">
    <location>
        <begin position="255"/>
        <end position="372"/>
    </location>
</feature>
<proteinExistence type="inferred from homology"/>
<sequence>MRILFSSTPAHGHLLPQLPLARAFRERGDEVAVLTAAGYESLLVAEQIPLLPVGPEMPALLEEAVRRTGADDPTVPDPAVAAELFAGARVDLTADAALAAAREFGPDLIVAEATDYVGPLVAAALEVPYAKLAFGPLLPAEFTDVFDAVAERRFKERGLTPPVPSWYLDPCPELLQSPGWQPPRGHLPLRPEAHQGSRTPESVPTTPRATGGAKPKVLLSFGTVFAEPAVLRPVIDALAPEADLVVTLGLTATAADYGDGLDHVEFVGFTPLAELLRGIDLVVTHGGAGTTLGTISRGLPMVVVPQGADQFVQAAAVAGARAGVAVPPSAGPEDVVRAVTEVLGSTEYRDNAVRAAEQIAGMPSPREIADLLAAELGGARDK</sequence>
<evidence type="ECO:0000256" key="3">
    <source>
        <dbReference type="ARBA" id="ARBA00022679"/>
    </source>
</evidence>
<accession>A0A169PSY8</accession>
<evidence type="ECO:0000313" key="7">
    <source>
        <dbReference type="EMBL" id="BAU88372.1"/>
    </source>
</evidence>
<dbReference type="SUPFAM" id="SSF53756">
    <property type="entry name" value="UDP-Glycosyltransferase/glycogen phosphorylase"/>
    <property type="match status" value="1"/>
</dbReference>
<gene>
    <name evidence="7" type="ORF">SLA_7507</name>
</gene>
<dbReference type="AlphaFoldDB" id="A0A169PSY8"/>
<dbReference type="GO" id="GO:0016758">
    <property type="term" value="F:hexosyltransferase activity"/>
    <property type="evidence" value="ECO:0007669"/>
    <property type="project" value="UniProtKB-ARBA"/>
</dbReference>
<protein>
    <submittedName>
        <fullName evidence="7">Glycosyltransferase</fullName>
    </submittedName>
</protein>
<dbReference type="Gene3D" id="3.40.50.2000">
    <property type="entry name" value="Glycogen Phosphorylase B"/>
    <property type="match status" value="2"/>
</dbReference>
<evidence type="ECO:0000313" key="8">
    <source>
        <dbReference type="Proteomes" id="UP000217676"/>
    </source>
</evidence>
<dbReference type="InterPro" id="IPR048284">
    <property type="entry name" value="EryCIII-like_N"/>
</dbReference>
<feature type="domain" description="Erythromycin biosynthesis protein CIII-like N-terminal" evidence="6">
    <location>
        <begin position="94"/>
        <end position="157"/>
    </location>
</feature>
<dbReference type="PROSITE" id="PS00375">
    <property type="entry name" value="UDPGT"/>
    <property type="match status" value="1"/>
</dbReference>
<dbReference type="InterPro" id="IPR002213">
    <property type="entry name" value="UDP_glucos_trans"/>
</dbReference>
<dbReference type="CDD" id="cd03784">
    <property type="entry name" value="GT1_Gtf-like"/>
    <property type="match status" value="1"/>
</dbReference>